<keyword evidence="5 8" id="KW-0812">Transmembrane</keyword>
<feature type="transmembrane region" description="Helical" evidence="8">
    <location>
        <begin position="196"/>
        <end position="212"/>
    </location>
</feature>
<keyword evidence="3" id="KW-0328">Glycosyltransferase</keyword>
<keyword evidence="7 8" id="KW-0472">Membrane</keyword>
<dbReference type="PANTHER" id="PTHR33908:SF11">
    <property type="entry name" value="MEMBRANE PROTEIN"/>
    <property type="match status" value="1"/>
</dbReference>
<dbReference type="InterPro" id="IPR050297">
    <property type="entry name" value="LipidA_mod_glycosyltrf_83"/>
</dbReference>
<feature type="transmembrane region" description="Helical" evidence="8">
    <location>
        <begin position="305"/>
        <end position="325"/>
    </location>
</feature>
<reference evidence="11" key="1">
    <citation type="submission" date="2017-09" db="EMBL/GenBank/DDBJ databases">
        <title>Depth-based differentiation of microbial function through sediment-hosted aquifers and enrichment of novel symbionts in the deep terrestrial subsurface.</title>
        <authorList>
            <person name="Probst A.J."/>
            <person name="Ladd B."/>
            <person name="Jarett J.K."/>
            <person name="Geller-Mcgrath D.E."/>
            <person name="Sieber C.M.K."/>
            <person name="Emerson J.B."/>
            <person name="Anantharaman K."/>
            <person name="Thomas B.C."/>
            <person name="Malmstrom R."/>
            <person name="Stieglmeier M."/>
            <person name="Klingl A."/>
            <person name="Woyke T."/>
            <person name="Ryan C.M."/>
            <person name="Banfield J.F."/>
        </authorList>
    </citation>
    <scope>NUCLEOTIDE SEQUENCE [LARGE SCALE GENOMIC DNA]</scope>
</reference>
<dbReference type="GO" id="GO:0009103">
    <property type="term" value="P:lipopolysaccharide biosynthetic process"/>
    <property type="evidence" value="ECO:0007669"/>
    <property type="project" value="UniProtKB-ARBA"/>
</dbReference>
<dbReference type="InterPro" id="IPR038731">
    <property type="entry name" value="RgtA/B/C-like"/>
</dbReference>
<evidence type="ECO:0000256" key="8">
    <source>
        <dbReference type="SAM" id="Phobius"/>
    </source>
</evidence>
<sequence length="557" mass="65794">PISEKNESKKSIFNRYLVGVILLIIFHLIANSWWISKNQNPLDYDPIGHTFATINSAEYIKNNLINFSLKDYMKISPGYPNFVETATLPLVFLFGNHWKVIQFSGTIFFLLTIWAVFLYVKEVSRNGRTAFFSAFFYSFFISIVQYSRFQMLDIPVTAMIFLTLYFWEKLKKTHNLLYLYFSALTLAFAQTSKWHAGIFLLIPMIFLMIDLFKNHFFQGKKLFHFFFSFLISSILIFPWYYYNFVDFIRLGTINYLGEPDDPKNFLNLVTVLHYPKLIAIFQTHFIGFILLIISFFIIPFKKKKYLLVPVITIVFGYIFFSFLVPNKNIRVIFPLMPYMALFMAEGLGQLRNLWGKILGWALVFYIVIAFFILSFGFPWQPNFRYVVKMPLFDYMDLIYLNTYPINLLPSRQRIDFEKLIDNILLLQNNRPQPLKVLVAIHQPYFHDGILALEIYMQERNNLKKAYEILNNKMKIFSSDNLLKNNGPINIYLNDFDIILAAEKNSIHPEEVLNPIFQPIKSTQSYLFEVNNKEFFKNGSFILPENDQLVLFVNQRLK</sequence>
<comment type="subcellular location">
    <subcellularLocation>
        <location evidence="1">Cell membrane</location>
        <topology evidence="1">Multi-pass membrane protein</topology>
    </subcellularLocation>
</comment>
<evidence type="ECO:0000256" key="6">
    <source>
        <dbReference type="ARBA" id="ARBA00022989"/>
    </source>
</evidence>
<feature type="transmembrane region" description="Helical" evidence="8">
    <location>
        <begin position="150"/>
        <end position="167"/>
    </location>
</feature>
<name>A0A2M7U718_9BACT</name>
<feature type="transmembrane region" description="Helical" evidence="8">
    <location>
        <begin position="357"/>
        <end position="379"/>
    </location>
</feature>
<evidence type="ECO:0000313" key="10">
    <source>
        <dbReference type="EMBL" id="PIZ67037.1"/>
    </source>
</evidence>
<feature type="transmembrane region" description="Helical" evidence="8">
    <location>
        <begin position="12"/>
        <end position="35"/>
    </location>
</feature>
<evidence type="ECO:0000256" key="7">
    <source>
        <dbReference type="ARBA" id="ARBA00023136"/>
    </source>
</evidence>
<dbReference type="Pfam" id="PF13231">
    <property type="entry name" value="PMT_2"/>
    <property type="match status" value="1"/>
</dbReference>
<keyword evidence="2" id="KW-1003">Cell membrane</keyword>
<dbReference type="GO" id="GO:0005886">
    <property type="term" value="C:plasma membrane"/>
    <property type="evidence" value="ECO:0007669"/>
    <property type="project" value="UniProtKB-SubCell"/>
</dbReference>
<dbReference type="Proteomes" id="UP000229506">
    <property type="component" value="Unassembled WGS sequence"/>
</dbReference>
<feature type="transmembrane region" description="Helical" evidence="8">
    <location>
        <begin position="100"/>
        <end position="120"/>
    </location>
</feature>
<proteinExistence type="predicted"/>
<feature type="transmembrane region" description="Helical" evidence="8">
    <location>
        <begin position="127"/>
        <end position="144"/>
    </location>
</feature>
<keyword evidence="4" id="KW-0808">Transferase</keyword>
<evidence type="ECO:0000256" key="4">
    <source>
        <dbReference type="ARBA" id="ARBA00022679"/>
    </source>
</evidence>
<evidence type="ECO:0000256" key="3">
    <source>
        <dbReference type="ARBA" id="ARBA00022676"/>
    </source>
</evidence>
<feature type="transmembrane region" description="Helical" evidence="8">
    <location>
        <begin position="277"/>
        <end position="298"/>
    </location>
</feature>
<organism evidence="10 11">
    <name type="scientific">Candidatus Roizmanbacteria bacterium CG_4_10_14_0_2_um_filter_33_96</name>
    <dbReference type="NCBI Taxonomy" id="1974821"/>
    <lineage>
        <taxon>Bacteria</taxon>
        <taxon>Candidatus Roizmaniibacteriota</taxon>
    </lineage>
</organism>
<comment type="caution">
    <text evidence="10">The sequence shown here is derived from an EMBL/GenBank/DDBJ whole genome shotgun (WGS) entry which is preliminary data.</text>
</comment>
<gene>
    <name evidence="10" type="ORF">COY12_02470</name>
</gene>
<accession>A0A2M7U718</accession>
<feature type="transmembrane region" description="Helical" evidence="8">
    <location>
        <begin position="224"/>
        <end position="242"/>
    </location>
</feature>
<evidence type="ECO:0000256" key="1">
    <source>
        <dbReference type="ARBA" id="ARBA00004651"/>
    </source>
</evidence>
<feature type="non-terminal residue" evidence="10">
    <location>
        <position position="1"/>
    </location>
</feature>
<feature type="transmembrane region" description="Helical" evidence="8">
    <location>
        <begin position="174"/>
        <end position="190"/>
    </location>
</feature>
<dbReference type="PANTHER" id="PTHR33908">
    <property type="entry name" value="MANNOSYLTRANSFERASE YKCB-RELATED"/>
    <property type="match status" value="1"/>
</dbReference>
<protein>
    <recommendedName>
        <fullName evidence="9">Glycosyltransferase RgtA/B/C/D-like domain-containing protein</fullName>
    </recommendedName>
</protein>
<evidence type="ECO:0000313" key="11">
    <source>
        <dbReference type="Proteomes" id="UP000229506"/>
    </source>
</evidence>
<dbReference type="AlphaFoldDB" id="A0A2M7U718"/>
<feature type="transmembrane region" description="Helical" evidence="8">
    <location>
        <begin position="331"/>
        <end position="350"/>
    </location>
</feature>
<keyword evidence="6 8" id="KW-1133">Transmembrane helix</keyword>
<dbReference type="GO" id="GO:0016763">
    <property type="term" value="F:pentosyltransferase activity"/>
    <property type="evidence" value="ECO:0007669"/>
    <property type="project" value="TreeGrafter"/>
</dbReference>
<evidence type="ECO:0000256" key="2">
    <source>
        <dbReference type="ARBA" id="ARBA00022475"/>
    </source>
</evidence>
<dbReference type="EMBL" id="PFOF01000071">
    <property type="protein sequence ID" value="PIZ67037.1"/>
    <property type="molecule type" value="Genomic_DNA"/>
</dbReference>
<evidence type="ECO:0000259" key="9">
    <source>
        <dbReference type="Pfam" id="PF13231"/>
    </source>
</evidence>
<feature type="domain" description="Glycosyltransferase RgtA/B/C/D-like" evidence="9">
    <location>
        <begin position="93"/>
        <end position="239"/>
    </location>
</feature>
<evidence type="ECO:0000256" key="5">
    <source>
        <dbReference type="ARBA" id="ARBA00022692"/>
    </source>
</evidence>